<dbReference type="InterPro" id="IPR013780">
    <property type="entry name" value="Glyco_hydro_b"/>
</dbReference>
<feature type="signal peptide" evidence="5">
    <location>
        <begin position="1"/>
        <end position="24"/>
    </location>
</feature>
<keyword evidence="2" id="KW-0479">Metal-binding</keyword>
<dbReference type="InterPro" id="IPR054174">
    <property type="entry name" value="Alpha-amylase-like_C"/>
</dbReference>
<evidence type="ECO:0000313" key="7">
    <source>
        <dbReference type="EMBL" id="MFC3210721.1"/>
    </source>
</evidence>
<evidence type="ECO:0000256" key="3">
    <source>
        <dbReference type="ARBA" id="ARBA00022729"/>
    </source>
</evidence>
<dbReference type="SMART" id="SM00642">
    <property type="entry name" value="Aamy"/>
    <property type="match status" value="1"/>
</dbReference>
<evidence type="ECO:0000313" key="8">
    <source>
        <dbReference type="Proteomes" id="UP001595625"/>
    </source>
</evidence>
<keyword evidence="4" id="KW-0812">Transmembrane</keyword>
<dbReference type="Gene3D" id="2.60.40.1180">
    <property type="entry name" value="Golgi alpha-mannosidase II"/>
    <property type="match status" value="1"/>
</dbReference>
<dbReference type="PANTHER" id="PTHR10357:SF215">
    <property type="entry name" value="ALPHA-AMYLASE 1"/>
    <property type="match status" value="1"/>
</dbReference>
<feature type="domain" description="Glycosyl hydrolase family 13 catalytic" evidence="6">
    <location>
        <begin position="37"/>
        <end position="349"/>
    </location>
</feature>
<dbReference type="GO" id="GO:0016787">
    <property type="term" value="F:hydrolase activity"/>
    <property type="evidence" value="ECO:0007669"/>
    <property type="project" value="UniProtKB-KW"/>
</dbReference>
<dbReference type="Pfam" id="PF22026">
    <property type="entry name" value="Alpha-amylase_C_2"/>
    <property type="match status" value="1"/>
</dbReference>
<dbReference type="PANTHER" id="PTHR10357">
    <property type="entry name" value="ALPHA-AMYLASE FAMILY MEMBER"/>
    <property type="match status" value="1"/>
</dbReference>
<proteinExistence type="predicted"/>
<comment type="caution">
    <text evidence="7">The sequence shown here is derived from an EMBL/GenBank/DDBJ whole genome shotgun (WGS) entry which is preliminary data.</text>
</comment>
<dbReference type="InterPro" id="IPR017853">
    <property type="entry name" value="GH"/>
</dbReference>
<dbReference type="SUPFAM" id="SSF51011">
    <property type="entry name" value="Glycosyl hydrolase domain"/>
    <property type="match status" value="1"/>
</dbReference>
<accession>A0ABV7KMS3</accession>
<evidence type="ECO:0000259" key="6">
    <source>
        <dbReference type="SMART" id="SM00642"/>
    </source>
</evidence>
<dbReference type="RefSeq" id="WP_117314073.1">
    <property type="nucleotide sequence ID" value="NZ_JBHRUJ010000010.1"/>
</dbReference>
<dbReference type="Gene3D" id="3.20.20.80">
    <property type="entry name" value="Glycosidases"/>
    <property type="match status" value="1"/>
</dbReference>
<dbReference type="Proteomes" id="UP001595625">
    <property type="component" value="Unassembled WGS sequence"/>
</dbReference>
<keyword evidence="8" id="KW-1185">Reference proteome</keyword>
<keyword evidence="3 5" id="KW-0732">Signal</keyword>
<evidence type="ECO:0000256" key="1">
    <source>
        <dbReference type="ARBA" id="ARBA00001913"/>
    </source>
</evidence>
<protein>
    <submittedName>
        <fullName evidence="7">Alpha-amylase family glycosyl hydrolase</fullName>
    </submittedName>
</protein>
<keyword evidence="4" id="KW-1133">Transmembrane helix</keyword>
<keyword evidence="4" id="KW-0472">Membrane</keyword>
<name>A0ABV7KMS3_PLAOK</name>
<evidence type="ECO:0000256" key="5">
    <source>
        <dbReference type="SAM" id="SignalP"/>
    </source>
</evidence>
<comment type="cofactor">
    <cofactor evidence="1">
        <name>Ca(2+)</name>
        <dbReference type="ChEBI" id="CHEBI:29108"/>
    </cofactor>
</comment>
<keyword evidence="7" id="KW-0378">Hydrolase</keyword>
<reference evidence="8" key="1">
    <citation type="journal article" date="2019" name="Int. J. Syst. Evol. Microbiol.">
        <title>The Global Catalogue of Microorganisms (GCM) 10K type strain sequencing project: providing services to taxonomists for standard genome sequencing and annotation.</title>
        <authorList>
            <consortium name="The Broad Institute Genomics Platform"/>
            <consortium name="The Broad Institute Genome Sequencing Center for Infectious Disease"/>
            <person name="Wu L."/>
            <person name="Ma J."/>
        </authorList>
    </citation>
    <scope>NUCLEOTIDE SEQUENCE [LARGE SCALE GENOMIC DNA]</scope>
    <source>
        <strain evidence="8">CCM 320</strain>
    </source>
</reference>
<dbReference type="SUPFAM" id="SSF51445">
    <property type="entry name" value="(Trans)glycosidases"/>
    <property type="match status" value="1"/>
</dbReference>
<organism evidence="7 8">
    <name type="scientific">Planomicrobium okeanokoites</name>
    <name type="common">Planococcus okeanokoites</name>
    <name type="synonym">Flavobacterium okeanokoites</name>
    <dbReference type="NCBI Taxonomy" id="244"/>
    <lineage>
        <taxon>Bacteria</taxon>
        <taxon>Bacillati</taxon>
        <taxon>Bacillota</taxon>
        <taxon>Bacilli</taxon>
        <taxon>Bacillales</taxon>
        <taxon>Caryophanaceae</taxon>
        <taxon>Planomicrobium</taxon>
    </lineage>
</organism>
<gene>
    <name evidence="7" type="ORF">ACFOEJ_06545</name>
</gene>
<dbReference type="EMBL" id="JBHRUJ010000010">
    <property type="protein sequence ID" value="MFC3210721.1"/>
    <property type="molecule type" value="Genomic_DNA"/>
</dbReference>
<evidence type="ECO:0000256" key="2">
    <source>
        <dbReference type="ARBA" id="ARBA00022723"/>
    </source>
</evidence>
<feature type="transmembrane region" description="Helical" evidence="4">
    <location>
        <begin position="447"/>
        <end position="467"/>
    </location>
</feature>
<sequence>MKRKLISAVLTGLLSISLITPSMAAEKQSLQDEIIYDLLVDRYFNKVIQNDSKVNSVDSTAFNGGDFAGLSSEMQYLKDMGFTALSVGPIFSSATYDGKEVLDYEELEPSFGTEEEWQEVIAKAHELEMKIIVDIPTQRISNNHVWRASNPGWFTENEDGTVSLDTSIPEVQNKLIERFSSFVTEFEVDGIRLQTTDELDPSFIDRFSKSMKDIRSMYILSDGAMDSVSGLDAVVLPGIEEALRNSYKNFDPDSSVPSDYWAEAKGNLTQVDSLLSSRFTSDVIEERGFPPTRWNLLMFQLLTMPGTPVIQYGSEIAVNGAAAPDSHPILDMGVGEELIDHITNLTSLRNESEALRTGEMEILHDEEGWLVYKRSDEKDTWIIAINNSSSTKNFAIPADVIGSGKEMRGLFENDIIRENDEGKYQLTLDREVGEAFTIIEQRGLNKGYIAALVVLYVTFMIFLWFAWRKGKKRPMTEKKKL</sequence>
<dbReference type="Pfam" id="PF00128">
    <property type="entry name" value="Alpha-amylase"/>
    <property type="match status" value="1"/>
</dbReference>
<feature type="chain" id="PRO_5045730533" evidence="5">
    <location>
        <begin position="25"/>
        <end position="481"/>
    </location>
</feature>
<dbReference type="InterPro" id="IPR006047">
    <property type="entry name" value="GH13_cat_dom"/>
</dbReference>
<evidence type="ECO:0000256" key="4">
    <source>
        <dbReference type="SAM" id="Phobius"/>
    </source>
</evidence>